<accession>A0ABY8WWI8</accession>
<evidence type="ECO:0000313" key="2">
    <source>
        <dbReference type="Proteomes" id="UP001177295"/>
    </source>
</evidence>
<proteinExistence type="predicted"/>
<gene>
    <name evidence="1" type="ORF">SEML1_0301</name>
</gene>
<evidence type="ECO:0008006" key="3">
    <source>
        <dbReference type="Google" id="ProtNLM"/>
    </source>
</evidence>
<dbReference type="Proteomes" id="UP001177295">
    <property type="component" value="Chromosome"/>
</dbReference>
<dbReference type="SUPFAM" id="SSF56059">
    <property type="entry name" value="Glutathione synthetase ATP-binding domain-like"/>
    <property type="match status" value="1"/>
</dbReference>
<keyword evidence="2" id="KW-1185">Reference proteome</keyword>
<evidence type="ECO:0000313" key="1">
    <source>
        <dbReference type="EMBL" id="WIO45931.1"/>
    </source>
</evidence>
<protein>
    <recommendedName>
        <fullName evidence="3">Glutathione synthase</fullName>
    </recommendedName>
</protein>
<dbReference type="EMBL" id="CP124550">
    <property type="protein sequence ID" value="WIO45931.1"/>
    <property type="molecule type" value="Genomic_DNA"/>
</dbReference>
<name>A0ABY8WWI8_9BACT</name>
<organism evidence="1 2">
    <name type="scientific">Candidatus Southlakia epibionticum</name>
    <dbReference type="NCBI Taxonomy" id="3043284"/>
    <lineage>
        <taxon>Bacteria</taxon>
        <taxon>Candidatus Saccharimonadota</taxon>
        <taxon>Candidatus Saccharimonadia</taxon>
        <taxon>Candidatus Saccharimonadales</taxon>
        <taxon>Candidatus Saccharimonadaceae</taxon>
        <taxon>Candidatus Southlakia</taxon>
    </lineage>
</organism>
<dbReference type="RefSeq" id="WP_376754295.1">
    <property type="nucleotide sequence ID" value="NZ_CP124550.1"/>
</dbReference>
<reference evidence="1 2" key="1">
    <citation type="journal article" date="2023" name="Cell">
        <title>Genetic manipulation of Patescibacteria provides mechanistic insights into microbial dark matter and the epibiotic lifestyle.</title>
        <authorList>
            <person name="Wang Y."/>
            <person name="Gallagher L.A."/>
            <person name="Andrade P.A."/>
            <person name="Liu A."/>
            <person name="Humphreys I.R."/>
            <person name="Turkarslan S."/>
            <person name="Cutler K.J."/>
            <person name="Arrieta-Ortiz M.L."/>
            <person name="Li Y."/>
            <person name="Radey M.C."/>
            <person name="McLean J.S."/>
            <person name="Cong Q."/>
            <person name="Baker D."/>
            <person name="Baliga N.S."/>
            <person name="Peterson S.B."/>
            <person name="Mougous J.D."/>
        </authorList>
    </citation>
    <scope>NUCLEOTIDE SEQUENCE [LARGE SCALE GENOMIC DNA]</scope>
    <source>
        <strain evidence="1 2">ML1</strain>
    </source>
</reference>
<sequence length="435" mass="48709">MDLARQRAWRERLEQLTLSERLDARHAIQPIVMNGVEAPLLASPIFLKPDVKRTLCENASALVDAAVALEFSPDFHRGMVLYDRLYESLSERGRQLISQNVRPISRVEAQQRFRRLDGFIGTDGTVQFIEINQSAPLAISFYERARAYYNHLTGSDAEANQTSLYRQLAVWLLNASPVPNPTIAVSVEHGYPAKFVDLPAAACGIEAAARAMGRTLTCIVAEPTEFRYGNGNWTVHGHHIDMLWRNTVYLDNYDTPDIIDYAALRRSTNVPMVNDLQTWLLRSKEFLAMIWDDSLIDDFRRLGVNTMKLRVCVPFSCLLSNISPACDKNQYILKRCDDGFGKGIVFGADITDAEWRRRLRGSCGSDWIVQKLVQPMSMKLPVIDDAGAIIDTEMIVDINPYMVCGETGALLVRAQPTTNSGTMNIVNGASIGFAM</sequence>